<feature type="domain" description="Transposase IS4-like" evidence="2">
    <location>
        <begin position="99"/>
        <end position="257"/>
    </location>
</feature>
<keyword evidence="5" id="KW-1185">Reference proteome</keyword>
<evidence type="ECO:0000259" key="2">
    <source>
        <dbReference type="Pfam" id="PF01609"/>
    </source>
</evidence>
<feature type="region of interest" description="Disordered" evidence="1">
    <location>
        <begin position="110"/>
        <end position="130"/>
    </location>
</feature>
<proteinExistence type="predicted"/>
<dbReference type="Pfam" id="PF01609">
    <property type="entry name" value="DDE_Tnp_1"/>
    <property type="match status" value="1"/>
</dbReference>
<protein>
    <submittedName>
        <fullName evidence="4">IS5 family transposase</fullName>
    </submittedName>
</protein>
<dbReference type="KEGG" id="tsph:KIH39_22925"/>
<dbReference type="InterPro" id="IPR002559">
    <property type="entry name" value="Transposase_11"/>
</dbReference>
<dbReference type="NCBIfam" id="NF033580">
    <property type="entry name" value="transpos_IS5_3"/>
    <property type="match status" value="1"/>
</dbReference>
<dbReference type="EMBL" id="CP074694">
    <property type="protein sequence ID" value="QVL31667.1"/>
    <property type="molecule type" value="Genomic_DNA"/>
</dbReference>
<evidence type="ECO:0000313" key="5">
    <source>
        <dbReference type="Proteomes" id="UP000676194"/>
    </source>
</evidence>
<reference evidence="4" key="1">
    <citation type="submission" date="2021-05" db="EMBL/GenBank/DDBJ databases">
        <title>Complete genome sequence of the cellulolytic planctomycete Telmatocola sphagniphila SP2T and characterization of the first cellulase from planctomycetes.</title>
        <authorList>
            <person name="Rakitin A.L."/>
            <person name="Beletsky A.V."/>
            <person name="Naumoff D.G."/>
            <person name="Kulichevskaya I.S."/>
            <person name="Mardanov A.V."/>
            <person name="Ravin N.V."/>
            <person name="Dedysh S.N."/>
        </authorList>
    </citation>
    <scope>NUCLEOTIDE SEQUENCE</scope>
    <source>
        <strain evidence="4">SP2T</strain>
    </source>
</reference>
<dbReference type="AlphaFoldDB" id="A0A8E6B5E6"/>
<dbReference type="Proteomes" id="UP000676194">
    <property type="component" value="Chromosome"/>
</dbReference>
<dbReference type="Pfam" id="PF13340">
    <property type="entry name" value="DUF4096"/>
    <property type="match status" value="1"/>
</dbReference>
<sequence length="265" mass="30492">MARSELPDEFWQEIEPLLPPDTLPGEQGGRPRIPNKTAMRGIFYILTTGIRWEDIPREIGCSGMTCWRRLRDWQKLSLWDQLHRLILAQLRKAEKIDLSLVVVDSTISRTVGGGEQTGPNPTDRRKPGTKQHLIVDRNGIPLEIRVTGANRHDVREIIPLVINIPAIGGKPGAPIHKPKVVQADRAYHDQWVDALLYWMGIIPRIAKRNTPHGSGLGKTRFVVERTISWIRGLRRLRVRFDRHDYIYQAWNSLAMAFICWRTLIE</sequence>
<evidence type="ECO:0000256" key="1">
    <source>
        <dbReference type="SAM" id="MobiDB-lite"/>
    </source>
</evidence>
<dbReference type="PANTHER" id="PTHR30007:SF1">
    <property type="entry name" value="BLR1914 PROTEIN"/>
    <property type="match status" value="1"/>
</dbReference>
<dbReference type="RefSeq" id="WP_213495787.1">
    <property type="nucleotide sequence ID" value="NZ_CP074694.1"/>
</dbReference>
<feature type="domain" description="Insertion element IS402-like" evidence="3">
    <location>
        <begin position="6"/>
        <end position="83"/>
    </location>
</feature>
<evidence type="ECO:0000313" key="4">
    <source>
        <dbReference type="EMBL" id="QVL31667.1"/>
    </source>
</evidence>
<name>A0A8E6B5E6_9BACT</name>
<gene>
    <name evidence="4" type="ORF">KIH39_22925</name>
</gene>
<organism evidence="4 5">
    <name type="scientific">Telmatocola sphagniphila</name>
    <dbReference type="NCBI Taxonomy" id="1123043"/>
    <lineage>
        <taxon>Bacteria</taxon>
        <taxon>Pseudomonadati</taxon>
        <taxon>Planctomycetota</taxon>
        <taxon>Planctomycetia</taxon>
        <taxon>Gemmatales</taxon>
        <taxon>Gemmataceae</taxon>
    </lineage>
</organism>
<accession>A0A8E6B5E6</accession>
<dbReference type="InterPro" id="IPR025161">
    <property type="entry name" value="IS402-like_dom"/>
</dbReference>
<dbReference type="PANTHER" id="PTHR30007">
    <property type="entry name" value="PHP DOMAIN PROTEIN"/>
    <property type="match status" value="1"/>
</dbReference>
<evidence type="ECO:0000259" key="3">
    <source>
        <dbReference type="Pfam" id="PF13340"/>
    </source>
</evidence>
<dbReference type="GO" id="GO:0004803">
    <property type="term" value="F:transposase activity"/>
    <property type="evidence" value="ECO:0007669"/>
    <property type="project" value="InterPro"/>
</dbReference>
<dbReference type="GO" id="GO:0003677">
    <property type="term" value="F:DNA binding"/>
    <property type="evidence" value="ECO:0007669"/>
    <property type="project" value="InterPro"/>
</dbReference>
<dbReference type="GO" id="GO:0006313">
    <property type="term" value="P:DNA transposition"/>
    <property type="evidence" value="ECO:0007669"/>
    <property type="project" value="InterPro"/>
</dbReference>